<evidence type="ECO:0000256" key="12">
    <source>
        <dbReference type="RuleBase" id="RU363101"/>
    </source>
</evidence>
<keyword evidence="8 12" id="KW-0812">Transmembrane</keyword>
<dbReference type="AlphaFoldDB" id="A0A7X2IR36"/>
<evidence type="ECO:0000256" key="1">
    <source>
        <dbReference type="ARBA" id="ARBA00002442"/>
    </source>
</evidence>
<dbReference type="GO" id="GO:0017004">
    <property type="term" value="P:cytochrome complex assembly"/>
    <property type="evidence" value="ECO:0007669"/>
    <property type="project" value="UniProtKB-KW"/>
</dbReference>
<protein>
    <recommendedName>
        <fullName evidence="4 12">Heme exporter protein D</fullName>
    </recommendedName>
</protein>
<keyword evidence="14" id="KW-1185">Reference proteome</keyword>
<evidence type="ECO:0000313" key="14">
    <source>
        <dbReference type="Proteomes" id="UP000446768"/>
    </source>
</evidence>
<accession>A0A7X2IR36</accession>
<organism evidence="13 14">
    <name type="scientific">Pseudoduganella rivuli</name>
    <dbReference type="NCBI Taxonomy" id="2666085"/>
    <lineage>
        <taxon>Bacteria</taxon>
        <taxon>Pseudomonadati</taxon>
        <taxon>Pseudomonadota</taxon>
        <taxon>Betaproteobacteria</taxon>
        <taxon>Burkholderiales</taxon>
        <taxon>Oxalobacteraceae</taxon>
        <taxon>Telluria group</taxon>
        <taxon>Pseudoduganella</taxon>
    </lineage>
</organism>
<dbReference type="EMBL" id="WKJJ01000014">
    <property type="protein sequence ID" value="MRV74428.1"/>
    <property type="molecule type" value="Genomic_DNA"/>
</dbReference>
<comment type="function">
    <text evidence="1 12">Required for the export of heme to the periplasm for the biogenesis of c-type cytochromes.</text>
</comment>
<evidence type="ECO:0000256" key="9">
    <source>
        <dbReference type="ARBA" id="ARBA00022748"/>
    </source>
</evidence>
<evidence type="ECO:0000256" key="7">
    <source>
        <dbReference type="ARBA" id="ARBA00022519"/>
    </source>
</evidence>
<evidence type="ECO:0000256" key="11">
    <source>
        <dbReference type="ARBA" id="ARBA00023136"/>
    </source>
</evidence>
<dbReference type="GO" id="GO:0005886">
    <property type="term" value="C:plasma membrane"/>
    <property type="evidence" value="ECO:0007669"/>
    <property type="project" value="UniProtKB-SubCell"/>
</dbReference>
<dbReference type="NCBIfam" id="TIGR03141">
    <property type="entry name" value="cytochro_ccmD"/>
    <property type="match status" value="1"/>
</dbReference>
<evidence type="ECO:0000256" key="3">
    <source>
        <dbReference type="ARBA" id="ARBA00008741"/>
    </source>
</evidence>
<sequence>MIWGSFAEFIAMGGYGLYVWGSVLVTGGGLALELALLSRRKRAALGAAALSARLALRGRRS</sequence>
<evidence type="ECO:0000256" key="8">
    <source>
        <dbReference type="ARBA" id="ARBA00022692"/>
    </source>
</evidence>
<keyword evidence="5 12" id="KW-0813">Transport</keyword>
<evidence type="ECO:0000256" key="2">
    <source>
        <dbReference type="ARBA" id="ARBA00004377"/>
    </source>
</evidence>
<comment type="subcellular location">
    <subcellularLocation>
        <location evidence="2 12">Cell inner membrane</location>
        <topology evidence="2 12">Single-pass membrane protein</topology>
    </subcellularLocation>
</comment>
<dbReference type="Pfam" id="PF04995">
    <property type="entry name" value="CcmD"/>
    <property type="match status" value="1"/>
</dbReference>
<evidence type="ECO:0000256" key="5">
    <source>
        <dbReference type="ARBA" id="ARBA00022448"/>
    </source>
</evidence>
<keyword evidence="7 12" id="KW-0997">Cell inner membrane</keyword>
<gene>
    <name evidence="13" type="primary">ccmD</name>
    <name evidence="13" type="ORF">GJ700_22220</name>
</gene>
<comment type="caution">
    <text evidence="13">The sequence shown here is derived from an EMBL/GenBank/DDBJ whole genome shotgun (WGS) entry which is preliminary data.</text>
</comment>
<keyword evidence="9 12" id="KW-0201">Cytochrome c-type biogenesis</keyword>
<dbReference type="Proteomes" id="UP000446768">
    <property type="component" value="Unassembled WGS sequence"/>
</dbReference>
<keyword evidence="6 12" id="KW-1003">Cell membrane</keyword>
<name>A0A7X2IR36_9BURK</name>
<keyword evidence="11 12" id="KW-0472">Membrane</keyword>
<dbReference type="InterPro" id="IPR007078">
    <property type="entry name" value="Haem_export_protD_CcmD"/>
</dbReference>
<comment type="similarity">
    <text evidence="3 12">Belongs to the CcmD/CycX/HelD family.</text>
</comment>
<keyword evidence="10 12" id="KW-1133">Transmembrane helix</keyword>
<dbReference type="GO" id="GO:0015886">
    <property type="term" value="P:heme transport"/>
    <property type="evidence" value="ECO:0007669"/>
    <property type="project" value="InterPro"/>
</dbReference>
<reference evidence="13 14" key="1">
    <citation type="submission" date="2019-11" db="EMBL/GenBank/DDBJ databases">
        <title>Novel species isolated from a subtropical stream in China.</title>
        <authorList>
            <person name="Lu H."/>
        </authorList>
    </citation>
    <scope>NUCLEOTIDE SEQUENCE [LARGE SCALE GENOMIC DNA]</scope>
    <source>
        <strain evidence="13 14">FT92W</strain>
    </source>
</reference>
<evidence type="ECO:0000256" key="10">
    <source>
        <dbReference type="ARBA" id="ARBA00022989"/>
    </source>
</evidence>
<evidence type="ECO:0000313" key="13">
    <source>
        <dbReference type="EMBL" id="MRV74428.1"/>
    </source>
</evidence>
<evidence type="ECO:0000256" key="4">
    <source>
        <dbReference type="ARBA" id="ARBA00016461"/>
    </source>
</evidence>
<evidence type="ECO:0000256" key="6">
    <source>
        <dbReference type="ARBA" id="ARBA00022475"/>
    </source>
</evidence>
<dbReference type="RefSeq" id="WP_154377972.1">
    <property type="nucleotide sequence ID" value="NZ_WKJJ01000014.1"/>
</dbReference>
<feature type="transmembrane region" description="Helical" evidence="12">
    <location>
        <begin position="15"/>
        <end position="37"/>
    </location>
</feature>
<proteinExistence type="inferred from homology"/>